<dbReference type="GO" id="GO:0006487">
    <property type="term" value="P:protein N-linked glycosylation"/>
    <property type="evidence" value="ECO:0007669"/>
    <property type="project" value="TreeGrafter"/>
</dbReference>
<dbReference type="SUPFAM" id="SSF53448">
    <property type="entry name" value="Nucleotide-diphospho-sugar transferases"/>
    <property type="match status" value="1"/>
</dbReference>
<comment type="subcellular location">
    <subcellularLocation>
        <location evidence="1">Membrane</location>
        <topology evidence="1">Multi-pass membrane protein</topology>
    </subcellularLocation>
</comment>
<dbReference type="InterPro" id="IPR029044">
    <property type="entry name" value="Nucleotide-diphossugar_trans"/>
</dbReference>
<dbReference type="InterPro" id="IPR001173">
    <property type="entry name" value="Glyco_trans_2-like"/>
</dbReference>
<dbReference type="GO" id="GO:0000271">
    <property type="term" value="P:polysaccharide biosynthetic process"/>
    <property type="evidence" value="ECO:0007669"/>
    <property type="project" value="InterPro"/>
</dbReference>
<evidence type="ECO:0000259" key="7">
    <source>
        <dbReference type="Pfam" id="PF04138"/>
    </source>
</evidence>
<dbReference type="EMBL" id="JACRSR010000001">
    <property type="protein sequence ID" value="MBC8531402.1"/>
    <property type="molecule type" value="Genomic_DNA"/>
</dbReference>
<feature type="transmembrane region" description="Helical" evidence="5">
    <location>
        <begin position="327"/>
        <end position="344"/>
    </location>
</feature>
<evidence type="ECO:0000256" key="2">
    <source>
        <dbReference type="ARBA" id="ARBA00022692"/>
    </source>
</evidence>
<dbReference type="PANTHER" id="PTHR10859:SF114">
    <property type="entry name" value="DOLICHOL-PHOSPHATE MANNOSYLTRANSFERASE"/>
    <property type="match status" value="1"/>
</dbReference>
<feature type="domain" description="Glycosyltransferase 2-like" evidence="6">
    <location>
        <begin position="9"/>
        <end position="167"/>
    </location>
</feature>
<evidence type="ECO:0000256" key="5">
    <source>
        <dbReference type="SAM" id="Phobius"/>
    </source>
</evidence>
<evidence type="ECO:0000256" key="1">
    <source>
        <dbReference type="ARBA" id="ARBA00004141"/>
    </source>
</evidence>
<protein>
    <submittedName>
        <fullName evidence="8">Bifunctional glycosyltransferase family 2/GtrA family protein</fullName>
    </submittedName>
</protein>
<dbReference type="RefSeq" id="WP_249315947.1">
    <property type="nucleotide sequence ID" value="NZ_JACRSR010000001.1"/>
</dbReference>
<reference evidence="8" key="1">
    <citation type="submission" date="2020-08" db="EMBL/GenBank/DDBJ databases">
        <title>Genome public.</title>
        <authorList>
            <person name="Liu C."/>
            <person name="Sun Q."/>
        </authorList>
    </citation>
    <scope>NUCLEOTIDE SEQUENCE</scope>
    <source>
        <strain evidence="8">NSJ-53</strain>
    </source>
</reference>
<sequence length="354" mass="40066">MNRLDDVIVIIPSLEPNLKLLDLLEQLQNVNLNNIIIVNDGSAPSFNHIFNVAQEKYNCLVLKHYVNMGKGRALKTAMNYVLNYFPGCIGVITVDSDGQHQIDDILICAKKLIDNPSELILGYRDFDSSNVPFRSKFGNKITRQIIKFLCGIKIQDTQTGLRGIPKDFMVALLDVKGERFEFEMNMLIEAKEKDISILEYPISTVYINENSSSHFNPLKDSAKIYSIFLKFIISSFSSFIVDIGLFSIIVNLIKPVSSYYIIISTVFARLVSSIVNFALNKNRVFKSQGATKYSAIKYYILCIFQLIASALAVDALYTLCAGKVSESIIKIVVDFILFLVSFQIQREWVFRKGK</sequence>
<keyword evidence="2 5" id="KW-0812">Transmembrane</keyword>
<organism evidence="8 9">
    <name type="scientific">Gehongia tenuis</name>
    <dbReference type="NCBI Taxonomy" id="2763655"/>
    <lineage>
        <taxon>Bacteria</taxon>
        <taxon>Bacillati</taxon>
        <taxon>Bacillota</taxon>
        <taxon>Clostridia</taxon>
        <taxon>Christensenellales</taxon>
        <taxon>Christensenellaceae</taxon>
        <taxon>Gehongia</taxon>
    </lineage>
</organism>
<dbReference type="PANTHER" id="PTHR10859">
    <property type="entry name" value="GLYCOSYL TRANSFERASE"/>
    <property type="match status" value="1"/>
</dbReference>
<dbReference type="Pfam" id="PF04138">
    <property type="entry name" value="GtrA_DPMS_TM"/>
    <property type="match status" value="1"/>
</dbReference>
<dbReference type="GO" id="GO:0016020">
    <property type="term" value="C:membrane"/>
    <property type="evidence" value="ECO:0007669"/>
    <property type="project" value="UniProtKB-SubCell"/>
</dbReference>
<evidence type="ECO:0000256" key="3">
    <source>
        <dbReference type="ARBA" id="ARBA00022989"/>
    </source>
</evidence>
<comment type="caution">
    <text evidence="8">The sequence shown here is derived from an EMBL/GenBank/DDBJ whole genome shotgun (WGS) entry which is preliminary data.</text>
</comment>
<evidence type="ECO:0000313" key="8">
    <source>
        <dbReference type="EMBL" id="MBC8531402.1"/>
    </source>
</evidence>
<dbReference type="Pfam" id="PF00535">
    <property type="entry name" value="Glycos_transf_2"/>
    <property type="match status" value="1"/>
</dbReference>
<name>A0A926D4W5_9FIRM</name>
<feature type="transmembrane region" description="Helical" evidence="5">
    <location>
        <begin position="259"/>
        <end position="279"/>
    </location>
</feature>
<keyword evidence="9" id="KW-1185">Reference proteome</keyword>
<gene>
    <name evidence="8" type="ORF">H8696_06010</name>
</gene>
<dbReference type="Gene3D" id="3.90.550.10">
    <property type="entry name" value="Spore Coat Polysaccharide Biosynthesis Protein SpsA, Chain A"/>
    <property type="match status" value="1"/>
</dbReference>
<dbReference type="AlphaFoldDB" id="A0A926D4W5"/>
<feature type="domain" description="GtrA/DPMS transmembrane" evidence="7">
    <location>
        <begin position="230"/>
        <end position="350"/>
    </location>
</feature>
<proteinExistence type="predicted"/>
<feature type="transmembrane region" description="Helical" evidence="5">
    <location>
        <begin position="227"/>
        <end position="253"/>
    </location>
</feature>
<dbReference type="InterPro" id="IPR007267">
    <property type="entry name" value="GtrA_DPMS_TM"/>
</dbReference>
<evidence type="ECO:0000256" key="4">
    <source>
        <dbReference type="ARBA" id="ARBA00023136"/>
    </source>
</evidence>
<accession>A0A926D4W5</accession>
<dbReference type="CDD" id="cd04179">
    <property type="entry name" value="DPM_DPG-synthase_like"/>
    <property type="match status" value="1"/>
</dbReference>
<feature type="transmembrane region" description="Helical" evidence="5">
    <location>
        <begin position="299"/>
        <end position="321"/>
    </location>
</feature>
<keyword evidence="3 5" id="KW-1133">Transmembrane helix</keyword>
<evidence type="ECO:0000313" key="9">
    <source>
        <dbReference type="Proteomes" id="UP000623172"/>
    </source>
</evidence>
<dbReference type="Proteomes" id="UP000623172">
    <property type="component" value="Unassembled WGS sequence"/>
</dbReference>
<evidence type="ECO:0000259" key="6">
    <source>
        <dbReference type="Pfam" id="PF00535"/>
    </source>
</evidence>
<keyword evidence="4 5" id="KW-0472">Membrane</keyword>